<dbReference type="Gene3D" id="3.90.1300.10">
    <property type="entry name" value="Amidase signature (AS) domain"/>
    <property type="match status" value="1"/>
</dbReference>
<name>A0AAN6ZMI2_9PEZI</name>
<reference evidence="1" key="2">
    <citation type="submission" date="2023-05" db="EMBL/GenBank/DDBJ databases">
        <authorList>
            <consortium name="Lawrence Berkeley National Laboratory"/>
            <person name="Steindorff A."/>
            <person name="Hensen N."/>
            <person name="Bonometti L."/>
            <person name="Westerberg I."/>
            <person name="Brannstrom I.O."/>
            <person name="Guillou S."/>
            <person name="Cros-Aarteil S."/>
            <person name="Calhoun S."/>
            <person name="Haridas S."/>
            <person name="Kuo A."/>
            <person name="Mondo S."/>
            <person name="Pangilinan J."/>
            <person name="Riley R."/>
            <person name="Labutti K."/>
            <person name="Andreopoulos B."/>
            <person name="Lipzen A."/>
            <person name="Chen C."/>
            <person name="Yanf M."/>
            <person name="Daum C."/>
            <person name="Ng V."/>
            <person name="Clum A."/>
            <person name="Ohm R."/>
            <person name="Martin F."/>
            <person name="Silar P."/>
            <person name="Natvig D."/>
            <person name="Lalanne C."/>
            <person name="Gautier V."/>
            <person name="Ament-Velasquez S.L."/>
            <person name="Kruys A."/>
            <person name="Hutchinson M.I."/>
            <person name="Powell A.J."/>
            <person name="Barry K."/>
            <person name="Miller A.N."/>
            <person name="Grigoriev I.V."/>
            <person name="Debuchy R."/>
            <person name="Gladieux P."/>
            <person name="Thoren M.H."/>
            <person name="Johannesson H."/>
        </authorList>
    </citation>
    <scope>NUCLEOTIDE SEQUENCE</scope>
    <source>
        <strain evidence="1">CBS 141.50</strain>
    </source>
</reference>
<sequence>MTEAFITAVEKFLGVKRTPISITDTWASQSARGSWREDAAGSAVWPMYYDTYYTFDDFRRDYLEKFGKPAYVGPYMRKRWSLAVPFTKEEREQGVAEMKVFRKWFEKNIMGPDPDTITDAVMMMPFGSAAPKYRDDANNLPSIVPTLIVPIGQKPYNSRISGLKEYLPIVSSFVGAHGSDLLLLNLAEAVLKSAGWPTEVKTDREAFAVGDNVRNDLQEDVE</sequence>
<evidence type="ECO:0008006" key="3">
    <source>
        <dbReference type="Google" id="ProtNLM"/>
    </source>
</evidence>
<proteinExistence type="predicted"/>
<dbReference type="EMBL" id="MU853590">
    <property type="protein sequence ID" value="KAK4143079.1"/>
    <property type="molecule type" value="Genomic_DNA"/>
</dbReference>
<keyword evidence="2" id="KW-1185">Reference proteome</keyword>
<protein>
    <recommendedName>
        <fullName evidence="3">Amidase domain-containing protein</fullName>
    </recommendedName>
</protein>
<evidence type="ECO:0000313" key="1">
    <source>
        <dbReference type="EMBL" id="KAK4143079.1"/>
    </source>
</evidence>
<accession>A0AAN6ZMI2</accession>
<dbReference type="SUPFAM" id="SSF75304">
    <property type="entry name" value="Amidase signature (AS) enzymes"/>
    <property type="match status" value="1"/>
</dbReference>
<organism evidence="1 2">
    <name type="scientific">Dichotomopilus funicola</name>
    <dbReference type="NCBI Taxonomy" id="1934379"/>
    <lineage>
        <taxon>Eukaryota</taxon>
        <taxon>Fungi</taxon>
        <taxon>Dikarya</taxon>
        <taxon>Ascomycota</taxon>
        <taxon>Pezizomycotina</taxon>
        <taxon>Sordariomycetes</taxon>
        <taxon>Sordariomycetidae</taxon>
        <taxon>Sordariales</taxon>
        <taxon>Chaetomiaceae</taxon>
        <taxon>Dichotomopilus</taxon>
    </lineage>
</organism>
<reference evidence="1" key="1">
    <citation type="journal article" date="2023" name="Mol. Phylogenet. Evol.">
        <title>Genome-scale phylogeny and comparative genomics of the fungal order Sordariales.</title>
        <authorList>
            <person name="Hensen N."/>
            <person name="Bonometti L."/>
            <person name="Westerberg I."/>
            <person name="Brannstrom I.O."/>
            <person name="Guillou S."/>
            <person name="Cros-Aarteil S."/>
            <person name="Calhoun S."/>
            <person name="Haridas S."/>
            <person name="Kuo A."/>
            <person name="Mondo S."/>
            <person name="Pangilinan J."/>
            <person name="Riley R."/>
            <person name="LaButti K."/>
            <person name="Andreopoulos B."/>
            <person name="Lipzen A."/>
            <person name="Chen C."/>
            <person name="Yan M."/>
            <person name="Daum C."/>
            <person name="Ng V."/>
            <person name="Clum A."/>
            <person name="Steindorff A."/>
            <person name="Ohm R.A."/>
            <person name="Martin F."/>
            <person name="Silar P."/>
            <person name="Natvig D.O."/>
            <person name="Lalanne C."/>
            <person name="Gautier V."/>
            <person name="Ament-Velasquez S.L."/>
            <person name="Kruys A."/>
            <person name="Hutchinson M.I."/>
            <person name="Powell A.J."/>
            <person name="Barry K."/>
            <person name="Miller A.N."/>
            <person name="Grigoriev I.V."/>
            <person name="Debuchy R."/>
            <person name="Gladieux P."/>
            <person name="Hiltunen Thoren M."/>
            <person name="Johannesson H."/>
        </authorList>
    </citation>
    <scope>NUCLEOTIDE SEQUENCE</scope>
    <source>
        <strain evidence="1">CBS 141.50</strain>
    </source>
</reference>
<gene>
    <name evidence="1" type="ORF">C8A04DRAFT_29307</name>
</gene>
<evidence type="ECO:0000313" key="2">
    <source>
        <dbReference type="Proteomes" id="UP001302676"/>
    </source>
</evidence>
<dbReference type="GeneID" id="87817576"/>
<dbReference type="RefSeq" id="XP_062636450.1">
    <property type="nucleotide sequence ID" value="XM_062780963.1"/>
</dbReference>
<comment type="caution">
    <text evidence="1">The sequence shown here is derived from an EMBL/GenBank/DDBJ whole genome shotgun (WGS) entry which is preliminary data.</text>
</comment>
<dbReference type="InterPro" id="IPR036928">
    <property type="entry name" value="AS_sf"/>
</dbReference>
<dbReference type="Proteomes" id="UP001302676">
    <property type="component" value="Unassembled WGS sequence"/>
</dbReference>
<dbReference type="AlphaFoldDB" id="A0AAN6ZMI2"/>